<protein>
    <recommendedName>
        <fullName evidence="2">DUF4249 domain-containing protein</fullName>
    </recommendedName>
</protein>
<proteinExistence type="predicted"/>
<accession>A0A382ASE0</accession>
<name>A0A382ASE0_9ZZZZ</name>
<dbReference type="InterPro" id="IPR025345">
    <property type="entry name" value="DUF4249"/>
</dbReference>
<dbReference type="AlphaFoldDB" id="A0A382ASE0"/>
<dbReference type="Pfam" id="PF14054">
    <property type="entry name" value="DUF4249"/>
    <property type="match status" value="1"/>
</dbReference>
<organism evidence="1">
    <name type="scientific">marine metagenome</name>
    <dbReference type="NCBI Taxonomy" id="408172"/>
    <lineage>
        <taxon>unclassified sequences</taxon>
        <taxon>metagenomes</taxon>
        <taxon>ecological metagenomes</taxon>
    </lineage>
</organism>
<reference evidence="1" key="1">
    <citation type="submission" date="2018-05" db="EMBL/GenBank/DDBJ databases">
        <authorList>
            <person name="Lanie J.A."/>
            <person name="Ng W.-L."/>
            <person name="Kazmierczak K.M."/>
            <person name="Andrzejewski T.M."/>
            <person name="Davidsen T.M."/>
            <person name="Wayne K.J."/>
            <person name="Tettelin H."/>
            <person name="Glass J.I."/>
            <person name="Rusch D."/>
            <person name="Podicherti R."/>
            <person name="Tsui H.-C.T."/>
            <person name="Winkler M.E."/>
        </authorList>
    </citation>
    <scope>NUCLEOTIDE SEQUENCE</scope>
</reference>
<evidence type="ECO:0000313" key="1">
    <source>
        <dbReference type="EMBL" id="SVB04460.1"/>
    </source>
</evidence>
<sequence>MEWEDVTSDHESTLNIIGLISADSLRTSFVRVQRTLDMEEASDSLIRETIGGNTYIYYTSRFIVRNAAVVVSNGVDEYIFEYTDFSFDVDQDEAFTEVYLYNGNDLNPQQGEIWTLHVTVPGGFEVTGQTTIPPTPEIFTEDLPDTFQIYREMEVSWRPMNDNYQLVNTGHLQKEYGYGYICGIDQEYIISPEESSGIYRREWCDPLSDKTSWDEDLLFFRLMSMDNNYYDYFIRYRDAEFTSAFGSGSSSRSFGINGGIGVFGSIAIDRHSIIMIP</sequence>
<gene>
    <name evidence="1" type="ORF">METZ01_LOCUS157314</name>
</gene>
<evidence type="ECO:0008006" key="2">
    <source>
        <dbReference type="Google" id="ProtNLM"/>
    </source>
</evidence>
<dbReference type="EMBL" id="UINC01026647">
    <property type="protein sequence ID" value="SVB04460.1"/>
    <property type="molecule type" value="Genomic_DNA"/>
</dbReference>